<reference evidence="4 5" key="1">
    <citation type="submission" date="2020-08" db="EMBL/GenBank/DDBJ databases">
        <title>Genome sequence of Erysipelothrix inopinata DSM 15511T.</title>
        <authorList>
            <person name="Hyun D.-W."/>
            <person name="Bae J.-W."/>
        </authorList>
    </citation>
    <scope>NUCLEOTIDE SEQUENCE [LARGE SCALE GENOMIC DNA]</scope>
    <source>
        <strain evidence="4 5">DSM 15511</strain>
    </source>
</reference>
<evidence type="ECO:0000313" key="5">
    <source>
        <dbReference type="Proteomes" id="UP000515928"/>
    </source>
</evidence>
<keyword evidence="4" id="KW-0413">Isomerase</keyword>
<dbReference type="PANTHER" id="PTHR30345:SF0">
    <property type="entry name" value="DNA DAMAGE-REPAIR_TOLERATION PROTEIN DRT102"/>
    <property type="match status" value="1"/>
</dbReference>
<feature type="binding site" evidence="3">
    <location>
        <begin position="66"/>
        <end position="70"/>
    </location>
    <ligand>
        <name>D-ribulose 5-phosphate</name>
        <dbReference type="ChEBI" id="CHEBI:58121"/>
    </ligand>
</feature>
<feature type="binding site" evidence="3">
    <location>
        <begin position="8"/>
        <end position="9"/>
    </location>
    <ligand>
        <name>D-ribulose 5-phosphate</name>
        <dbReference type="ChEBI" id="CHEBI:58121"/>
    </ligand>
</feature>
<dbReference type="InterPro" id="IPR036569">
    <property type="entry name" value="RpiB_LacA_LacB_sf"/>
</dbReference>
<feature type="active site" description="Proton donor" evidence="2">
    <location>
        <position position="98"/>
    </location>
</feature>
<dbReference type="GO" id="GO:0004751">
    <property type="term" value="F:ribose-5-phosphate isomerase activity"/>
    <property type="evidence" value="ECO:0007669"/>
    <property type="project" value="TreeGrafter"/>
</dbReference>
<dbReference type="AlphaFoldDB" id="A0A7G9S055"/>
<dbReference type="GO" id="GO:0009052">
    <property type="term" value="P:pentose-phosphate shunt, non-oxidative branch"/>
    <property type="evidence" value="ECO:0007669"/>
    <property type="project" value="TreeGrafter"/>
</dbReference>
<organism evidence="4 5">
    <name type="scientific">Erysipelothrix inopinata</name>
    <dbReference type="NCBI Taxonomy" id="225084"/>
    <lineage>
        <taxon>Bacteria</taxon>
        <taxon>Bacillati</taxon>
        <taxon>Bacillota</taxon>
        <taxon>Erysipelotrichia</taxon>
        <taxon>Erysipelotrichales</taxon>
        <taxon>Erysipelotrichaceae</taxon>
        <taxon>Erysipelothrix</taxon>
    </lineage>
</organism>
<proteinExistence type="inferred from homology"/>
<evidence type="ECO:0000256" key="2">
    <source>
        <dbReference type="PIRSR" id="PIRSR005384-1"/>
    </source>
</evidence>
<dbReference type="NCBIfam" id="TIGR00689">
    <property type="entry name" value="rpiB_lacA_lacB"/>
    <property type="match status" value="1"/>
</dbReference>
<feature type="binding site" evidence="3">
    <location>
        <position position="99"/>
    </location>
    <ligand>
        <name>D-ribulose 5-phosphate</name>
        <dbReference type="ChEBI" id="CHEBI:58121"/>
    </ligand>
</feature>
<dbReference type="SUPFAM" id="SSF89623">
    <property type="entry name" value="Ribose/Galactose isomerase RpiB/AlsB"/>
    <property type="match status" value="1"/>
</dbReference>
<feature type="binding site" evidence="3">
    <location>
        <position position="133"/>
    </location>
    <ligand>
        <name>D-ribulose 5-phosphate</name>
        <dbReference type="ChEBI" id="CHEBI:58121"/>
    </ligand>
</feature>
<feature type="binding site" evidence="3">
    <location>
        <position position="137"/>
    </location>
    <ligand>
        <name>D-ribulose 5-phosphate</name>
        <dbReference type="ChEBI" id="CHEBI:58121"/>
    </ligand>
</feature>
<accession>A0A7G9S055</accession>
<comment type="similarity">
    <text evidence="1">Belongs to the LacAB/RpiB family.</text>
</comment>
<dbReference type="PIRSF" id="PIRSF005384">
    <property type="entry name" value="RpiB_LacA_B"/>
    <property type="match status" value="1"/>
</dbReference>
<dbReference type="NCBIfam" id="NF004051">
    <property type="entry name" value="PRK05571.1"/>
    <property type="match status" value="1"/>
</dbReference>
<evidence type="ECO:0000256" key="1">
    <source>
        <dbReference type="ARBA" id="ARBA00008754"/>
    </source>
</evidence>
<dbReference type="Proteomes" id="UP000515928">
    <property type="component" value="Chromosome"/>
</dbReference>
<dbReference type="InterPro" id="IPR003500">
    <property type="entry name" value="RpiB_LacA_LacB"/>
</dbReference>
<gene>
    <name evidence="4" type="ORF">H9L01_02360</name>
</gene>
<dbReference type="PANTHER" id="PTHR30345">
    <property type="entry name" value="RIBOSE-5-PHOSPHATE ISOMERASE B"/>
    <property type="match status" value="1"/>
</dbReference>
<dbReference type="Pfam" id="PF02502">
    <property type="entry name" value="LacAB_rpiB"/>
    <property type="match status" value="1"/>
</dbReference>
<dbReference type="EMBL" id="CP060715">
    <property type="protein sequence ID" value="QNN61230.1"/>
    <property type="molecule type" value="Genomic_DNA"/>
</dbReference>
<dbReference type="GO" id="GO:0019316">
    <property type="term" value="P:D-allose catabolic process"/>
    <property type="evidence" value="ECO:0007669"/>
    <property type="project" value="TreeGrafter"/>
</dbReference>
<feature type="binding site" evidence="3">
    <location>
        <position position="109"/>
    </location>
    <ligand>
        <name>D-ribulose 5-phosphate</name>
        <dbReference type="ChEBI" id="CHEBI:58121"/>
    </ligand>
</feature>
<dbReference type="RefSeq" id="WP_187534432.1">
    <property type="nucleotide sequence ID" value="NZ_CBCSHU010000001.1"/>
</dbReference>
<protein>
    <submittedName>
        <fullName evidence="4">RpiB/LacA/LacB family sugar-phosphate isomerase</fullName>
    </submittedName>
</protein>
<evidence type="ECO:0000256" key="3">
    <source>
        <dbReference type="PIRSR" id="PIRSR005384-2"/>
    </source>
</evidence>
<keyword evidence="5" id="KW-1185">Reference proteome</keyword>
<sequence>MKIVMACDHGGFEQKERLKQVLLDMGHEVDDYGVHSEESQDYPDVIYPAAKAVANKEFDRGVILCGTGIGASIAANKVHGVRCALVTSVEVAQLTREHNDSNVLAMAGRTTDYETNVEIMKTWINTEFSEDPRHSRRICKLADIEQKEEC</sequence>
<dbReference type="Gene3D" id="3.40.1400.10">
    <property type="entry name" value="Sugar-phosphate isomerase, RpiB/LacA/LacB"/>
    <property type="match status" value="1"/>
</dbReference>
<dbReference type="KEGG" id="eio:H9L01_02360"/>
<evidence type="ECO:0000313" key="4">
    <source>
        <dbReference type="EMBL" id="QNN61230.1"/>
    </source>
</evidence>
<name>A0A7G9S055_9FIRM</name>
<feature type="active site" description="Proton acceptor" evidence="2">
    <location>
        <position position="65"/>
    </location>
</feature>